<evidence type="ECO:0000313" key="2">
    <source>
        <dbReference type="Proteomes" id="UP001177260"/>
    </source>
</evidence>
<comment type="caution">
    <text evidence="1">The sequence shown here is derived from an EMBL/GenBank/DDBJ whole genome shotgun (WGS) entry which is preliminary data.</text>
</comment>
<reference evidence="1 2" key="1">
    <citation type="journal article" date="2023" name="ACS Omega">
        <title>Identification of the Neoaspergillic Acid Biosynthesis Gene Cluster by Establishing an In Vitro CRISPR-Ribonucleoprotein Genetic System in Aspergillus melleus.</title>
        <authorList>
            <person name="Yuan B."/>
            <person name="Grau M.F."/>
            <person name="Murata R.M."/>
            <person name="Torok T."/>
            <person name="Venkateswaran K."/>
            <person name="Stajich J.E."/>
            <person name="Wang C.C.C."/>
        </authorList>
    </citation>
    <scope>NUCLEOTIDE SEQUENCE [LARGE SCALE GENOMIC DNA]</scope>
    <source>
        <strain evidence="1 2">IMV 1140</strain>
    </source>
</reference>
<organism evidence="1 2">
    <name type="scientific">Aspergillus melleus</name>
    <dbReference type="NCBI Taxonomy" id="138277"/>
    <lineage>
        <taxon>Eukaryota</taxon>
        <taxon>Fungi</taxon>
        <taxon>Dikarya</taxon>
        <taxon>Ascomycota</taxon>
        <taxon>Pezizomycotina</taxon>
        <taxon>Eurotiomycetes</taxon>
        <taxon>Eurotiomycetidae</taxon>
        <taxon>Eurotiales</taxon>
        <taxon>Aspergillaceae</taxon>
        <taxon>Aspergillus</taxon>
        <taxon>Aspergillus subgen. Circumdati</taxon>
    </lineage>
</organism>
<sequence>MPSYIIAGASRGIGWEFIRQLSSDPNNVVVGLVRDQAATQKRVSKDLPGRSNLHILKGDLLDYSSLQAASQDTARITGGGLDYLIANGALMSQFDSYDPIGVLGQQPEALEENLLDYFKTNVVGNIHLFNLFTPLILQGDAKKVIAISSGHADLDLVAKFNIDLVSSYTISKVALNAAVAKFSAQYAKDGVLFMSICPGMVETGQLSKATEEQKPALAKMLASFQAYAPYFEGPITPEESVNDVLSVINNASVKRGYGGTFASHFGNRQWL</sequence>
<protein>
    <submittedName>
        <fullName evidence="1">Uncharacterized protein</fullName>
    </submittedName>
</protein>
<proteinExistence type="predicted"/>
<accession>A0ACC3B143</accession>
<name>A0ACC3B143_9EURO</name>
<dbReference type="EMBL" id="JAOPJF010000037">
    <property type="protein sequence ID" value="KAK1143772.1"/>
    <property type="molecule type" value="Genomic_DNA"/>
</dbReference>
<gene>
    <name evidence="1" type="ORF">N8T08_006173</name>
</gene>
<evidence type="ECO:0000313" key="1">
    <source>
        <dbReference type="EMBL" id="KAK1143772.1"/>
    </source>
</evidence>
<keyword evidence="2" id="KW-1185">Reference proteome</keyword>
<dbReference type="Proteomes" id="UP001177260">
    <property type="component" value="Unassembled WGS sequence"/>
</dbReference>